<dbReference type="EMBL" id="HACG01001630">
    <property type="protein sequence ID" value="CEK48495.1"/>
    <property type="molecule type" value="Transcribed_RNA"/>
</dbReference>
<evidence type="ECO:0000313" key="1">
    <source>
        <dbReference type="EMBL" id="CEK48495.1"/>
    </source>
</evidence>
<proteinExistence type="predicted"/>
<accession>A0A0B6XZ10</accession>
<feature type="non-terminal residue" evidence="1">
    <location>
        <position position="1"/>
    </location>
</feature>
<sequence>KEVAISTSSLKNVECQLAGSRQHCSDLLEELNEKSSKVGELEAYNNQKDGVITSQQVDIEKLTAQVRKLDMEK</sequence>
<protein>
    <submittedName>
        <fullName evidence="1">Uncharacterized protein</fullName>
    </submittedName>
</protein>
<feature type="non-terminal residue" evidence="1">
    <location>
        <position position="73"/>
    </location>
</feature>
<name>A0A0B6XZ10_9EUPU</name>
<reference evidence="1" key="1">
    <citation type="submission" date="2014-12" db="EMBL/GenBank/DDBJ databases">
        <title>Insight into the proteome of Arion vulgaris.</title>
        <authorList>
            <person name="Aradska J."/>
            <person name="Bulat T."/>
            <person name="Smidak R."/>
            <person name="Sarate P."/>
            <person name="Gangsoo J."/>
            <person name="Sialana F."/>
            <person name="Bilban M."/>
            <person name="Lubec G."/>
        </authorList>
    </citation>
    <scope>NUCLEOTIDE SEQUENCE</scope>
    <source>
        <tissue evidence="1">Skin</tissue>
    </source>
</reference>
<dbReference type="AlphaFoldDB" id="A0A0B6XZ10"/>
<organism evidence="1">
    <name type="scientific">Arion vulgaris</name>
    <dbReference type="NCBI Taxonomy" id="1028688"/>
    <lineage>
        <taxon>Eukaryota</taxon>
        <taxon>Metazoa</taxon>
        <taxon>Spiralia</taxon>
        <taxon>Lophotrochozoa</taxon>
        <taxon>Mollusca</taxon>
        <taxon>Gastropoda</taxon>
        <taxon>Heterobranchia</taxon>
        <taxon>Euthyneura</taxon>
        <taxon>Panpulmonata</taxon>
        <taxon>Eupulmonata</taxon>
        <taxon>Stylommatophora</taxon>
        <taxon>Helicina</taxon>
        <taxon>Arionoidea</taxon>
        <taxon>Arionidae</taxon>
        <taxon>Arion</taxon>
    </lineage>
</organism>
<gene>
    <name evidence="1" type="primary">ORF4188</name>
</gene>